<comment type="caution">
    <text evidence="2">The sequence shown here is derived from an EMBL/GenBank/DDBJ whole genome shotgun (WGS) entry which is preliminary data.</text>
</comment>
<dbReference type="PANTHER" id="PTHR37812">
    <property type="entry name" value="MU-LIKE PROPHAGE FLUMU PROTEIN C"/>
    <property type="match status" value="1"/>
</dbReference>
<gene>
    <name evidence="2" type="ORF">N561_12280</name>
</gene>
<organism evidence="2 3">
    <name type="scientific">Gallibacterium anatis 12656/12</name>
    <dbReference type="NCBI Taxonomy" id="1195244"/>
    <lineage>
        <taxon>Bacteria</taxon>
        <taxon>Pseudomonadati</taxon>
        <taxon>Pseudomonadota</taxon>
        <taxon>Gammaproteobacteria</taxon>
        <taxon>Pasteurellales</taxon>
        <taxon>Pasteurellaceae</taxon>
        <taxon>Gallibacterium</taxon>
    </lineage>
</organism>
<dbReference type="EMBL" id="AVOX01000077">
    <property type="protein sequence ID" value="ERF77299.1"/>
    <property type="molecule type" value="Genomic_DNA"/>
</dbReference>
<dbReference type="Gene3D" id="1.10.10.60">
    <property type="entry name" value="Homeodomain-like"/>
    <property type="match status" value="1"/>
</dbReference>
<dbReference type="InterPro" id="IPR052411">
    <property type="entry name" value="c-mor_Regulatory_Protein"/>
</dbReference>
<name>U1I570_9PAST</name>
<dbReference type="AlphaFoldDB" id="U1I570"/>
<feature type="domain" description="Mor transcription activator" evidence="1">
    <location>
        <begin position="3"/>
        <end position="59"/>
    </location>
</feature>
<dbReference type="Pfam" id="PF08765">
    <property type="entry name" value="Mor"/>
    <property type="match status" value="1"/>
</dbReference>
<dbReference type="InterPro" id="IPR009057">
    <property type="entry name" value="Homeodomain-like_sf"/>
</dbReference>
<proteinExistence type="predicted"/>
<reference evidence="2 3" key="1">
    <citation type="journal article" date="2013" name="Genome Announc.">
        <title>Draft Genome Sequence of Gallibacterium anatis bv. haemolytica 12656-12 Liver, an Isolate Obtained from the Liver of a Septicemic Chicken.</title>
        <authorList>
            <person name="Kudirkiene E."/>
            <person name="Christensen H."/>
            <person name="Bojesen A.M."/>
        </authorList>
    </citation>
    <scope>NUCLEOTIDE SEQUENCE [LARGE SCALE GENOMIC DNA]</scope>
    <source>
        <strain evidence="2">12656/12</strain>
    </source>
</reference>
<dbReference type="InterPro" id="IPR014875">
    <property type="entry name" value="Mor_transcription_activator"/>
</dbReference>
<evidence type="ECO:0000313" key="2">
    <source>
        <dbReference type="EMBL" id="ERF77299.1"/>
    </source>
</evidence>
<accession>U1I570</accession>
<protein>
    <recommendedName>
        <fullName evidence="1">Mor transcription activator domain-containing protein</fullName>
    </recommendedName>
</protein>
<dbReference type="Proteomes" id="UP000016529">
    <property type="component" value="Unassembled WGS sequence"/>
</dbReference>
<sequence>MLYGGISVYIPMRKAERDSARYRLIAEEFNGKNHLELANKYGVSIQSIYSYIKKARTHKNA</sequence>
<evidence type="ECO:0000259" key="1">
    <source>
        <dbReference type="Pfam" id="PF08765"/>
    </source>
</evidence>
<evidence type="ECO:0000313" key="3">
    <source>
        <dbReference type="Proteomes" id="UP000016529"/>
    </source>
</evidence>
<dbReference type="PANTHER" id="PTHR37812:SF1">
    <property type="entry name" value="MU-LIKE PROPHAGE FLUMU PROTEIN C"/>
    <property type="match status" value="1"/>
</dbReference>
<dbReference type="SUPFAM" id="SSF46689">
    <property type="entry name" value="Homeodomain-like"/>
    <property type="match status" value="1"/>
</dbReference>